<organism evidence="16 17">
    <name type="scientific">Coturnix japonica</name>
    <name type="common">Japanese quail</name>
    <name type="synonym">Coturnix coturnix japonica</name>
    <dbReference type="NCBI Taxonomy" id="93934"/>
    <lineage>
        <taxon>Eukaryota</taxon>
        <taxon>Metazoa</taxon>
        <taxon>Chordata</taxon>
        <taxon>Craniata</taxon>
        <taxon>Vertebrata</taxon>
        <taxon>Euteleostomi</taxon>
        <taxon>Archelosauria</taxon>
        <taxon>Archosauria</taxon>
        <taxon>Dinosauria</taxon>
        <taxon>Saurischia</taxon>
        <taxon>Theropoda</taxon>
        <taxon>Coelurosauria</taxon>
        <taxon>Aves</taxon>
        <taxon>Neognathae</taxon>
        <taxon>Galloanserae</taxon>
        <taxon>Galliformes</taxon>
        <taxon>Phasianidae</taxon>
        <taxon>Perdicinae</taxon>
        <taxon>Coturnix</taxon>
    </lineage>
</organism>
<dbReference type="PROSITE" id="PS00237">
    <property type="entry name" value="G_PROTEIN_RECEP_F1_1"/>
    <property type="match status" value="1"/>
</dbReference>
<keyword evidence="8" id="KW-0564">Palmitate</keyword>
<evidence type="ECO:0000256" key="8">
    <source>
        <dbReference type="ARBA" id="ARBA00023139"/>
    </source>
</evidence>
<keyword evidence="5 14" id="KW-1133">Transmembrane helix</keyword>
<dbReference type="Gene3D" id="1.20.1070.10">
    <property type="entry name" value="Rhodopsin 7-helix transmembrane proteins"/>
    <property type="match status" value="1"/>
</dbReference>
<dbReference type="InterPro" id="IPR001634">
    <property type="entry name" value="Adenosn_rcpt"/>
</dbReference>
<dbReference type="GO" id="GO:0030425">
    <property type="term" value="C:dendrite"/>
    <property type="evidence" value="ECO:0007669"/>
    <property type="project" value="TreeGrafter"/>
</dbReference>
<name>A0A8C2TYH7_COTJA</name>
<evidence type="ECO:0000256" key="6">
    <source>
        <dbReference type="ARBA" id="ARBA00023040"/>
    </source>
</evidence>
<evidence type="ECO:0000256" key="11">
    <source>
        <dbReference type="ARBA" id="ARBA00023180"/>
    </source>
</evidence>
<comment type="similarity">
    <text evidence="14">Belongs to the G-protein coupled receptor 1 family.</text>
</comment>
<keyword evidence="17" id="KW-1185">Reference proteome</keyword>
<evidence type="ECO:0000256" key="1">
    <source>
        <dbReference type="ARBA" id="ARBA00004651"/>
    </source>
</evidence>
<feature type="transmembrane region" description="Helical" evidence="14">
    <location>
        <begin position="26"/>
        <end position="49"/>
    </location>
</feature>
<feature type="domain" description="G-protein coupled receptors family 1 profile" evidence="15">
    <location>
        <begin position="41"/>
        <end position="289"/>
    </location>
</feature>
<dbReference type="SMART" id="SM01381">
    <property type="entry name" value="7TM_GPCR_Srsx"/>
    <property type="match status" value="1"/>
</dbReference>
<accession>A0A8C2TYH7</accession>
<evidence type="ECO:0000256" key="9">
    <source>
        <dbReference type="ARBA" id="ARBA00023157"/>
    </source>
</evidence>
<keyword evidence="10 14" id="KW-0675">Receptor</keyword>
<dbReference type="PRINTS" id="PR00424">
    <property type="entry name" value="ADENOSINER"/>
</dbReference>
<keyword evidence="11 14" id="KW-0325">Glycoprotein</keyword>
<evidence type="ECO:0000256" key="12">
    <source>
        <dbReference type="ARBA" id="ARBA00023224"/>
    </source>
</evidence>
<keyword evidence="9 14" id="KW-1015">Disulfide bond</keyword>
<evidence type="ECO:0000259" key="15">
    <source>
        <dbReference type="PROSITE" id="PS50262"/>
    </source>
</evidence>
<keyword evidence="6 14" id="KW-0297">G-protein coupled receptor</keyword>
<sequence>ISWPASSSPTDVPFNTSQVMGSTDGIYIGAECLVALLAALGNIPVVWAVKLNAAFHNTTMYFIASLALADIAVGVFVIPLAVLVSLQVSIPFHFCLFLCCLMVVFTQASILSLLAIAIDRYLRVKMPIRYKIISTERRIWWALGLCWFLSLLVGLTPMFGWNNQSTHYHMCEFTSVIRMDYMVYFSFFTWTLIPLSIMCALYVAVFYIIRTKLSQGATNGRGVGTFYGKEFKKAKSLALVLFLFAVSWLPLSIMNCVSYFYPGSKIPKPWIFLGILLSHANSAMNPIVYACKIKKFKTTYLLILRTYILCRKKPKARCSSHRLNTPAAIDIE</sequence>
<evidence type="ECO:0000313" key="17">
    <source>
        <dbReference type="Proteomes" id="UP000694412"/>
    </source>
</evidence>
<evidence type="ECO:0000256" key="3">
    <source>
        <dbReference type="ARBA" id="ARBA00022475"/>
    </source>
</evidence>
<feature type="transmembrane region" description="Helical" evidence="14">
    <location>
        <begin position="272"/>
        <end position="291"/>
    </location>
</feature>
<dbReference type="AlphaFoldDB" id="A0A8C2TYH7"/>
<keyword evidence="7 14" id="KW-0472">Membrane</keyword>
<dbReference type="GO" id="GO:0008285">
    <property type="term" value="P:negative regulation of cell population proliferation"/>
    <property type="evidence" value="ECO:0007669"/>
    <property type="project" value="Ensembl"/>
</dbReference>
<proteinExistence type="inferred from homology"/>
<reference evidence="16" key="1">
    <citation type="submission" date="2015-11" db="EMBL/GenBank/DDBJ databases">
        <authorList>
            <consortium name="International Coturnix japonica Genome Analysis Consortium"/>
            <person name="Warren W."/>
            <person name="Burt D.W."/>
            <person name="Antin P.B."/>
            <person name="Lanford R."/>
            <person name="Gros J."/>
            <person name="Wilson R.K."/>
        </authorList>
    </citation>
    <scope>NUCLEOTIDE SEQUENCE [LARGE SCALE GENOMIC DNA]</scope>
</reference>
<protein>
    <recommendedName>
        <fullName evidence="2 14">Adenosine receptor A3</fullName>
    </recommendedName>
</protein>
<feature type="transmembrane region" description="Helical" evidence="14">
    <location>
        <begin position="61"/>
        <end position="84"/>
    </location>
</feature>
<evidence type="ECO:0000256" key="7">
    <source>
        <dbReference type="ARBA" id="ARBA00023136"/>
    </source>
</evidence>
<dbReference type="Pfam" id="PF00001">
    <property type="entry name" value="7tm_1"/>
    <property type="match status" value="1"/>
</dbReference>
<keyword evidence="3 14" id="KW-1003">Cell membrane</keyword>
<keyword evidence="4 14" id="KW-0812">Transmembrane</keyword>
<comment type="subcellular location">
    <subcellularLocation>
        <location evidence="1 14">Cell membrane</location>
        <topology evidence="1 14">Multi-pass membrane protein</topology>
    </subcellularLocation>
</comment>
<comment type="function">
    <text evidence="14">Receptor for adenosine. The activity of this receptor is mediated by G proteins which inhibit adenylyl cyclase.</text>
</comment>
<dbReference type="InterPro" id="IPR000466">
    <property type="entry name" value="Adeno_A3_rcpt"/>
</dbReference>
<gene>
    <name evidence="16" type="primary">ADORA3</name>
</gene>
<reference evidence="16" key="3">
    <citation type="submission" date="2025-09" db="UniProtKB">
        <authorList>
            <consortium name="Ensembl"/>
        </authorList>
    </citation>
    <scope>IDENTIFICATION</scope>
</reference>
<evidence type="ECO:0000256" key="14">
    <source>
        <dbReference type="RuleBase" id="RU201114"/>
    </source>
</evidence>
<evidence type="ECO:0000313" key="16">
    <source>
        <dbReference type="Ensembl" id="ENSCJPP00005020751.1"/>
    </source>
</evidence>
<dbReference type="InterPro" id="IPR000276">
    <property type="entry name" value="GPCR_Rhodpsn"/>
</dbReference>
<feature type="transmembrane region" description="Helical" evidence="14">
    <location>
        <begin position="90"/>
        <end position="118"/>
    </location>
</feature>
<dbReference type="Ensembl" id="ENSCJPT00005028599.1">
    <property type="protein sequence ID" value="ENSCJPP00005020751.1"/>
    <property type="gene ID" value="ENSCJPG00005016663.1"/>
</dbReference>
<dbReference type="PRINTS" id="PR00237">
    <property type="entry name" value="GPCRRHODOPSN"/>
</dbReference>
<feature type="transmembrane region" description="Helical" evidence="14">
    <location>
        <begin position="181"/>
        <end position="209"/>
    </location>
</feature>
<dbReference type="InterPro" id="IPR017452">
    <property type="entry name" value="GPCR_Rhodpsn_7TM"/>
</dbReference>
<evidence type="ECO:0000256" key="13">
    <source>
        <dbReference type="ARBA" id="ARBA00023288"/>
    </source>
</evidence>
<dbReference type="GeneTree" id="ENSGT01030000234555"/>
<dbReference type="PANTHER" id="PTHR24246:SF2">
    <property type="entry name" value="ADENOSINE RECEPTOR A3"/>
    <property type="match status" value="1"/>
</dbReference>
<dbReference type="GO" id="GO:0045202">
    <property type="term" value="C:synapse"/>
    <property type="evidence" value="ECO:0007669"/>
    <property type="project" value="TreeGrafter"/>
</dbReference>
<feature type="transmembrane region" description="Helical" evidence="14">
    <location>
        <begin position="237"/>
        <end position="260"/>
    </location>
</feature>
<feature type="transmembrane region" description="Helical" evidence="14">
    <location>
        <begin position="139"/>
        <end position="161"/>
    </location>
</feature>
<evidence type="ECO:0000256" key="2">
    <source>
        <dbReference type="ARBA" id="ARBA00021738"/>
    </source>
</evidence>
<dbReference type="SUPFAM" id="SSF81321">
    <property type="entry name" value="Family A G protein-coupled receptor-like"/>
    <property type="match status" value="1"/>
</dbReference>
<dbReference type="PROSITE" id="PS50262">
    <property type="entry name" value="G_PROTEIN_RECEP_F1_2"/>
    <property type="match status" value="1"/>
</dbReference>
<keyword evidence="12 14" id="KW-0807">Transducer</keyword>
<dbReference type="GO" id="GO:0005886">
    <property type="term" value="C:plasma membrane"/>
    <property type="evidence" value="ECO:0007669"/>
    <property type="project" value="UniProtKB-SubCell"/>
</dbReference>
<dbReference type="PANTHER" id="PTHR24246">
    <property type="entry name" value="OLFACTORY RECEPTOR AND ADENOSINE RECEPTOR"/>
    <property type="match status" value="1"/>
</dbReference>
<dbReference type="PRINTS" id="PR00555">
    <property type="entry name" value="ADENOSINEA3R"/>
</dbReference>
<evidence type="ECO:0000256" key="10">
    <source>
        <dbReference type="ARBA" id="ARBA00023170"/>
    </source>
</evidence>
<reference evidence="16" key="2">
    <citation type="submission" date="2025-08" db="UniProtKB">
        <authorList>
            <consortium name="Ensembl"/>
        </authorList>
    </citation>
    <scope>IDENTIFICATION</scope>
</reference>
<dbReference type="Proteomes" id="UP000694412">
    <property type="component" value="Chromosome 26"/>
</dbReference>
<evidence type="ECO:0000256" key="5">
    <source>
        <dbReference type="ARBA" id="ARBA00022989"/>
    </source>
</evidence>
<dbReference type="GO" id="GO:0001609">
    <property type="term" value="F:G protein-coupled adenosine receptor activity"/>
    <property type="evidence" value="ECO:0007669"/>
    <property type="project" value="UniProtKB-UniRule"/>
</dbReference>
<keyword evidence="13" id="KW-0449">Lipoprotein</keyword>
<dbReference type="GO" id="GO:0030336">
    <property type="term" value="P:negative regulation of cell migration"/>
    <property type="evidence" value="ECO:0007669"/>
    <property type="project" value="Ensembl"/>
</dbReference>
<evidence type="ECO:0000256" key="4">
    <source>
        <dbReference type="ARBA" id="ARBA00022692"/>
    </source>
</evidence>
<dbReference type="CDD" id="cd15070">
    <property type="entry name" value="7tmA_Adenosine_R_A3"/>
    <property type="match status" value="1"/>
</dbReference>